<keyword evidence="1" id="KW-0472">Membrane</keyword>
<dbReference type="Proteomes" id="UP001153069">
    <property type="component" value="Unassembled WGS sequence"/>
</dbReference>
<feature type="transmembrane region" description="Helical" evidence="1">
    <location>
        <begin position="40"/>
        <end position="67"/>
    </location>
</feature>
<organism evidence="2 3">
    <name type="scientific">Seminavis robusta</name>
    <dbReference type="NCBI Taxonomy" id="568900"/>
    <lineage>
        <taxon>Eukaryota</taxon>
        <taxon>Sar</taxon>
        <taxon>Stramenopiles</taxon>
        <taxon>Ochrophyta</taxon>
        <taxon>Bacillariophyta</taxon>
        <taxon>Bacillariophyceae</taxon>
        <taxon>Bacillariophycidae</taxon>
        <taxon>Naviculales</taxon>
        <taxon>Naviculaceae</taxon>
        <taxon>Seminavis</taxon>
    </lineage>
</organism>
<dbReference type="EMBL" id="CAICTM010000404">
    <property type="protein sequence ID" value="CAB9509796.1"/>
    <property type="molecule type" value="Genomic_DNA"/>
</dbReference>
<sequence>MALAGEQRFAVAGIWLAYLGWAPFDAFVPKNMGESNQVVYVAILMAASVWFSFWSVVIMNGIGLAAVMEATASQLSFQGHLYVTLPIMGLIAFNLWTLVKVSKKVAKALWSL</sequence>
<accession>A0A9N8DW18</accession>
<proteinExistence type="predicted"/>
<evidence type="ECO:0000313" key="2">
    <source>
        <dbReference type="EMBL" id="CAB9509796.1"/>
    </source>
</evidence>
<evidence type="ECO:0000313" key="3">
    <source>
        <dbReference type="Proteomes" id="UP001153069"/>
    </source>
</evidence>
<protein>
    <submittedName>
        <fullName evidence="2">Uncharacterized protein</fullName>
    </submittedName>
</protein>
<name>A0A9N8DW18_9STRA</name>
<evidence type="ECO:0000256" key="1">
    <source>
        <dbReference type="SAM" id="Phobius"/>
    </source>
</evidence>
<feature type="transmembrane region" description="Helical" evidence="1">
    <location>
        <begin position="12"/>
        <end position="28"/>
    </location>
</feature>
<dbReference type="AlphaFoldDB" id="A0A9N8DW18"/>
<feature type="transmembrane region" description="Helical" evidence="1">
    <location>
        <begin position="79"/>
        <end position="99"/>
    </location>
</feature>
<reference evidence="2" key="1">
    <citation type="submission" date="2020-06" db="EMBL/GenBank/DDBJ databases">
        <authorList>
            <consortium name="Plant Systems Biology data submission"/>
        </authorList>
    </citation>
    <scope>NUCLEOTIDE SEQUENCE</scope>
    <source>
        <strain evidence="2">D6</strain>
    </source>
</reference>
<gene>
    <name evidence="2" type="ORF">SEMRO_405_G136250.1</name>
</gene>
<keyword evidence="1" id="KW-1133">Transmembrane helix</keyword>
<comment type="caution">
    <text evidence="2">The sequence shown here is derived from an EMBL/GenBank/DDBJ whole genome shotgun (WGS) entry which is preliminary data.</text>
</comment>
<keyword evidence="1" id="KW-0812">Transmembrane</keyword>
<keyword evidence="3" id="KW-1185">Reference proteome</keyword>